<sequence length="513" mass="55944">MKFALLIHLFFVAVATATFSNPIIWEDFADLDIFRVEDTFYYSASNMHYSPGAPILRSKNLVEWEMAGHSVPELAFGSGYYLDGGQAYIQGTWASSLRYRPSTSTYYWIGCIDFSKTYIYTASAVDGKWTQAAVINSCYYDVGLLVAANDTMYAAYGSSNIYVSELSSDGLREVASKVVYESDVGYIEGSRFYEKDGNFYILTVKPGSPSSEYVLKSTTGPWGPYTIQELFTDAGNPVPGCGNPHQGGIVDTPNGDWYFMAFVDAYPGGRIPVLAPLQWDSDGWPSVNLVDGSWSTTYDTPNIAASSTTSSFQADSTDNFSGPTLDAQWEWNHNPDNSKWSIDSGLTLQVASVTNDLYSAKNTLTHRIRGPKSSATIQFSTSSIKAGGRAGLALLRDSSAWIGIVNDDGDTHIGVTTGLQMDSDWNTISTGEEIASVGFSGDQVWLRATADIQPTVATGQFAYSLDGVTFTDLGGDYSLNATWEFFMGYRYGIFNFATTALEGSITVSQFVLS</sequence>
<dbReference type="Pfam" id="PF04616">
    <property type="entry name" value="Glyco_hydro_43"/>
    <property type="match status" value="1"/>
</dbReference>
<keyword evidence="2 6" id="KW-0732">Signal</keyword>
<name>A0A1V6QN89_9EURO</name>
<feature type="chain" id="PRO_5012754258" description="Beta-xylosidase C-terminal Concanavalin A-like domain-containing protein" evidence="6">
    <location>
        <begin position="18"/>
        <end position="513"/>
    </location>
</feature>
<proteinExistence type="inferred from homology"/>
<dbReference type="Proteomes" id="UP000191672">
    <property type="component" value="Unassembled WGS sequence"/>
</dbReference>
<evidence type="ECO:0000256" key="3">
    <source>
        <dbReference type="ARBA" id="ARBA00022801"/>
    </source>
</evidence>
<dbReference type="PANTHER" id="PTHR42812">
    <property type="entry name" value="BETA-XYLOSIDASE"/>
    <property type="match status" value="1"/>
</dbReference>
<feature type="domain" description="Beta-xylosidase C-terminal Concanavalin A-like" evidence="7">
    <location>
        <begin position="318"/>
        <end position="503"/>
    </location>
</feature>
<dbReference type="Gene3D" id="2.60.120.200">
    <property type="match status" value="1"/>
</dbReference>
<organism evidence="8 9">
    <name type="scientific">Penicillium antarcticum</name>
    <dbReference type="NCBI Taxonomy" id="416450"/>
    <lineage>
        <taxon>Eukaryota</taxon>
        <taxon>Fungi</taxon>
        <taxon>Dikarya</taxon>
        <taxon>Ascomycota</taxon>
        <taxon>Pezizomycotina</taxon>
        <taxon>Eurotiomycetes</taxon>
        <taxon>Eurotiomycetidae</taxon>
        <taxon>Eurotiales</taxon>
        <taxon>Aspergillaceae</taxon>
        <taxon>Penicillium</taxon>
    </lineage>
</organism>
<dbReference type="GO" id="GO:0005975">
    <property type="term" value="P:carbohydrate metabolic process"/>
    <property type="evidence" value="ECO:0007669"/>
    <property type="project" value="InterPro"/>
</dbReference>
<evidence type="ECO:0000259" key="7">
    <source>
        <dbReference type="Pfam" id="PF17851"/>
    </source>
</evidence>
<dbReference type="InterPro" id="IPR023296">
    <property type="entry name" value="Glyco_hydro_beta-prop_sf"/>
</dbReference>
<evidence type="ECO:0000256" key="5">
    <source>
        <dbReference type="RuleBase" id="RU361187"/>
    </source>
</evidence>
<evidence type="ECO:0000256" key="2">
    <source>
        <dbReference type="ARBA" id="ARBA00022729"/>
    </source>
</evidence>
<dbReference type="EMBL" id="MDYN01000001">
    <property type="protein sequence ID" value="OQD90693.1"/>
    <property type="molecule type" value="Genomic_DNA"/>
</dbReference>
<reference evidence="9" key="1">
    <citation type="journal article" date="2017" name="Nat. Microbiol.">
        <title>Global analysis of biosynthetic gene clusters reveals vast potential of secondary metabolite production in Penicillium species.</title>
        <authorList>
            <person name="Nielsen J.C."/>
            <person name="Grijseels S."/>
            <person name="Prigent S."/>
            <person name="Ji B."/>
            <person name="Dainat J."/>
            <person name="Nielsen K.F."/>
            <person name="Frisvad J.C."/>
            <person name="Workman M."/>
            <person name="Nielsen J."/>
        </authorList>
    </citation>
    <scope>NUCLEOTIDE SEQUENCE [LARGE SCALE GENOMIC DNA]</scope>
    <source>
        <strain evidence="9">IBT 31811</strain>
    </source>
</reference>
<feature type="signal peptide" evidence="6">
    <location>
        <begin position="1"/>
        <end position="17"/>
    </location>
</feature>
<evidence type="ECO:0000256" key="6">
    <source>
        <dbReference type="SAM" id="SignalP"/>
    </source>
</evidence>
<dbReference type="GO" id="GO:0004553">
    <property type="term" value="F:hydrolase activity, hydrolyzing O-glycosyl compounds"/>
    <property type="evidence" value="ECO:0007669"/>
    <property type="project" value="InterPro"/>
</dbReference>
<evidence type="ECO:0000256" key="4">
    <source>
        <dbReference type="ARBA" id="ARBA00023295"/>
    </source>
</evidence>
<dbReference type="SUPFAM" id="SSF49899">
    <property type="entry name" value="Concanavalin A-like lectins/glucanases"/>
    <property type="match status" value="1"/>
</dbReference>
<protein>
    <recommendedName>
        <fullName evidence="7">Beta-xylosidase C-terminal Concanavalin A-like domain-containing protein</fullName>
    </recommendedName>
</protein>
<dbReference type="STRING" id="416450.A0A1V6QN89"/>
<dbReference type="InterPro" id="IPR041542">
    <property type="entry name" value="GH43_C2"/>
</dbReference>
<keyword evidence="4 5" id="KW-0326">Glycosidase</keyword>
<dbReference type="InterPro" id="IPR051795">
    <property type="entry name" value="Glycosyl_Hydrlase_43"/>
</dbReference>
<evidence type="ECO:0000313" key="9">
    <source>
        <dbReference type="Proteomes" id="UP000191672"/>
    </source>
</evidence>
<dbReference type="PANTHER" id="PTHR42812:SF15">
    <property type="entry name" value="HYDROLASE, PUTATIVE (AFU_ORTHOLOGUE AFUA_2G00930)-RELATED"/>
    <property type="match status" value="1"/>
</dbReference>
<comment type="caution">
    <text evidence="8">The sequence shown here is derived from an EMBL/GenBank/DDBJ whole genome shotgun (WGS) entry which is preliminary data.</text>
</comment>
<dbReference type="Pfam" id="PF17851">
    <property type="entry name" value="GH43_C2"/>
    <property type="match status" value="1"/>
</dbReference>
<dbReference type="InterPro" id="IPR013320">
    <property type="entry name" value="ConA-like_dom_sf"/>
</dbReference>
<keyword evidence="3 5" id="KW-0378">Hydrolase</keyword>
<keyword evidence="9" id="KW-1185">Reference proteome</keyword>
<dbReference type="OrthoDB" id="2139957at2759"/>
<dbReference type="CDD" id="cd09001">
    <property type="entry name" value="GH43_FsAxh1-like"/>
    <property type="match status" value="1"/>
</dbReference>
<dbReference type="InterPro" id="IPR006710">
    <property type="entry name" value="Glyco_hydro_43"/>
</dbReference>
<dbReference type="SUPFAM" id="SSF75005">
    <property type="entry name" value="Arabinanase/levansucrase/invertase"/>
    <property type="match status" value="1"/>
</dbReference>
<evidence type="ECO:0000256" key="1">
    <source>
        <dbReference type="ARBA" id="ARBA00009865"/>
    </source>
</evidence>
<comment type="similarity">
    <text evidence="1 5">Belongs to the glycosyl hydrolase 43 family.</text>
</comment>
<evidence type="ECO:0000313" key="8">
    <source>
        <dbReference type="EMBL" id="OQD90693.1"/>
    </source>
</evidence>
<dbReference type="AlphaFoldDB" id="A0A1V6QN89"/>
<gene>
    <name evidence="8" type="ORF">PENANT_c001G05465</name>
</gene>
<accession>A0A1V6QN89</accession>
<dbReference type="Gene3D" id="2.115.10.20">
    <property type="entry name" value="Glycosyl hydrolase domain, family 43"/>
    <property type="match status" value="1"/>
</dbReference>